<feature type="domain" description="CCHC-type" evidence="3">
    <location>
        <begin position="269"/>
        <end position="282"/>
    </location>
</feature>
<protein>
    <recommendedName>
        <fullName evidence="3">CCHC-type domain-containing protein</fullName>
    </recommendedName>
</protein>
<gene>
    <name evidence="4" type="ORF">CRG98_016779</name>
</gene>
<name>A0A2I0K2Q2_PUNGR</name>
<dbReference type="GO" id="GO:0003676">
    <property type="term" value="F:nucleic acid binding"/>
    <property type="evidence" value="ECO:0007669"/>
    <property type="project" value="InterPro"/>
</dbReference>
<evidence type="ECO:0000256" key="1">
    <source>
        <dbReference type="PROSITE-ProRule" id="PRU00047"/>
    </source>
</evidence>
<comment type="caution">
    <text evidence="4">The sequence shown here is derived from an EMBL/GenBank/DDBJ whole genome shotgun (WGS) entry which is preliminary data.</text>
</comment>
<dbReference type="STRING" id="22663.A0A2I0K2Q2"/>
<reference evidence="4 5" key="1">
    <citation type="submission" date="2017-11" db="EMBL/GenBank/DDBJ databases">
        <title>De-novo sequencing of pomegranate (Punica granatum L.) genome.</title>
        <authorList>
            <person name="Akparov Z."/>
            <person name="Amiraslanov A."/>
            <person name="Hajiyeva S."/>
            <person name="Abbasov M."/>
            <person name="Kaur K."/>
            <person name="Hamwieh A."/>
            <person name="Solovyev V."/>
            <person name="Salamov A."/>
            <person name="Braich B."/>
            <person name="Kosarev P."/>
            <person name="Mahmoud A."/>
            <person name="Hajiyev E."/>
            <person name="Babayeva S."/>
            <person name="Izzatullayeva V."/>
            <person name="Mammadov A."/>
            <person name="Mammadov A."/>
            <person name="Sharifova S."/>
            <person name="Ojaghi J."/>
            <person name="Eynullazada K."/>
            <person name="Bayramov B."/>
            <person name="Abdulazimova A."/>
            <person name="Shahmuradov I."/>
        </authorList>
    </citation>
    <scope>NUCLEOTIDE SEQUENCE [LARGE SCALE GENOMIC DNA]</scope>
    <source>
        <strain evidence="5">cv. AG2017</strain>
        <tissue evidence="4">Leaf</tissue>
    </source>
</reference>
<dbReference type="InterPro" id="IPR001878">
    <property type="entry name" value="Znf_CCHC"/>
</dbReference>
<dbReference type="InterPro" id="IPR029472">
    <property type="entry name" value="Copia-like_N"/>
</dbReference>
<evidence type="ECO:0000313" key="5">
    <source>
        <dbReference type="Proteomes" id="UP000233551"/>
    </source>
</evidence>
<dbReference type="PROSITE" id="PS50158">
    <property type="entry name" value="ZF_CCHC"/>
    <property type="match status" value="1"/>
</dbReference>
<evidence type="ECO:0000313" key="4">
    <source>
        <dbReference type="EMBL" id="PKI62828.1"/>
    </source>
</evidence>
<evidence type="ECO:0000256" key="2">
    <source>
        <dbReference type="SAM" id="MobiDB-lite"/>
    </source>
</evidence>
<keyword evidence="5" id="KW-1185">Reference proteome</keyword>
<evidence type="ECO:0000259" key="3">
    <source>
        <dbReference type="PROSITE" id="PS50158"/>
    </source>
</evidence>
<dbReference type="EMBL" id="PGOL01000925">
    <property type="protein sequence ID" value="PKI62828.1"/>
    <property type="molecule type" value="Genomic_DNA"/>
</dbReference>
<keyword evidence="1" id="KW-0863">Zinc-finger</keyword>
<feature type="region of interest" description="Disordered" evidence="2">
    <location>
        <begin position="288"/>
        <end position="320"/>
    </location>
</feature>
<keyword evidence="1" id="KW-0862">Zinc</keyword>
<dbReference type="PANTHER" id="PTHR37610:SF97">
    <property type="entry name" value="RETROTRANSPOSON GAG DOMAIN-CONTAINING PROTEIN"/>
    <property type="match status" value="1"/>
</dbReference>
<proteinExistence type="predicted"/>
<accession>A0A2I0K2Q2</accession>
<sequence length="460" mass="50542">MMKKEDKAEDFGKGVQTSAIFKIGASDSTGLQITSCLLNGDNYLTWSRAMRIALTTKGKLGFVEGKVPKPPAGDPILESGEMCNSLVLAWIFNGLEKELQPSAAYATEAKALWDDLKERYSQGNEMRIYQLKSDISVYKQEGKTIQRYYSGIKTLWDELENYLDLLGCTCDATAHYTAQREKEKIYQFLMGLDEQFRRVRSDILRVEPLPSMSIIYQMVSEEERQHTVARSRGVAHTLEGGAELGAFAARIGSENKQGQRWTTEGKPICDHCGRPGHVKSSCWVLHGQPADGNNRRKGKKLGGQGKQIARQWKGSGQWNGGKIAMANAAQEMTASNDSSGQTKQLSGGSSGQNKQFSSLSNSAHEGRVSNSAGNTVSGLSTTQYETLLSITASHEGRNEPFVSNNNFVSVENSEWIIDIGASRHMMGCVDCLDKLRSIDDKIPIYIPNGNSTRATSIGNV</sequence>
<dbReference type="PANTHER" id="PTHR37610">
    <property type="entry name" value="CCHC-TYPE DOMAIN-CONTAINING PROTEIN"/>
    <property type="match status" value="1"/>
</dbReference>
<dbReference type="Pfam" id="PF14244">
    <property type="entry name" value="Retrotran_gag_3"/>
    <property type="match status" value="1"/>
</dbReference>
<dbReference type="GO" id="GO:0008270">
    <property type="term" value="F:zinc ion binding"/>
    <property type="evidence" value="ECO:0007669"/>
    <property type="project" value="UniProtKB-KW"/>
</dbReference>
<dbReference type="Proteomes" id="UP000233551">
    <property type="component" value="Unassembled WGS sequence"/>
</dbReference>
<keyword evidence="1" id="KW-0479">Metal-binding</keyword>
<feature type="region of interest" description="Disordered" evidence="2">
    <location>
        <begin position="332"/>
        <end position="377"/>
    </location>
</feature>
<organism evidence="4 5">
    <name type="scientific">Punica granatum</name>
    <name type="common">Pomegranate</name>
    <dbReference type="NCBI Taxonomy" id="22663"/>
    <lineage>
        <taxon>Eukaryota</taxon>
        <taxon>Viridiplantae</taxon>
        <taxon>Streptophyta</taxon>
        <taxon>Embryophyta</taxon>
        <taxon>Tracheophyta</taxon>
        <taxon>Spermatophyta</taxon>
        <taxon>Magnoliopsida</taxon>
        <taxon>eudicotyledons</taxon>
        <taxon>Gunneridae</taxon>
        <taxon>Pentapetalae</taxon>
        <taxon>rosids</taxon>
        <taxon>malvids</taxon>
        <taxon>Myrtales</taxon>
        <taxon>Lythraceae</taxon>
        <taxon>Punica</taxon>
    </lineage>
</organism>
<dbReference type="AlphaFoldDB" id="A0A2I0K2Q2"/>